<feature type="transmembrane region" description="Helical" evidence="1">
    <location>
        <begin position="69"/>
        <end position="93"/>
    </location>
</feature>
<keyword evidence="1" id="KW-0812">Transmembrane</keyword>
<dbReference type="GO" id="GO:0140359">
    <property type="term" value="F:ABC-type transporter activity"/>
    <property type="evidence" value="ECO:0007669"/>
    <property type="project" value="InterPro"/>
</dbReference>
<dbReference type="AlphaFoldDB" id="A0A918WE88"/>
<proteinExistence type="predicted"/>
<feature type="transmembrane region" description="Helical" evidence="1">
    <location>
        <begin position="167"/>
        <end position="195"/>
    </location>
</feature>
<name>A0A918WE88_9BACT</name>
<feature type="transmembrane region" description="Helical" evidence="1">
    <location>
        <begin position="114"/>
        <end position="147"/>
    </location>
</feature>
<dbReference type="RefSeq" id="WP_229809360.1">
    <property type="nucleotide sequence ID" value="NZ_BMXI01000002.1"/>
</dbReference>
<evidence type="ECO:0000313" key="2">
    <source>
        <dbReference type="EMBL" id="GHC43322.1"/>
    </source>
</evidence>
<reference evidence="2" key="1">
    <citation type="journal article" date="2014" name="Int. J. Syst. Evol. Microbiol.">
        <title>Complete genome sequence of Corynebacterium casei LMG S-19264T (=DSM 44701T), isolated from a smear-ripened cheese.</title>
        <authorList>
            <consortium name="US DOE Joint Genome Institute (JGI-PGF)"/>
            <person name="Walter F."/>
            <person name="Albersmeier A."/>
            <person name="Kalinowski J."/>
            <person name="Ruckert C."/>
        </authorList>
    </citation>
    <scope>NUCLEOTIDE SEQUENCE</scope>
    <source>
        <strain evidence="2">KCTC 12988</strain>
    </source>
</reference>
<dbReference type="GO" id="GO:0005886">
    <property type="term" value="C:plasma membrane"/>
    <property type="evidence" value="ECO:0007669"/>
    <property type="project" value="UniProtKB-SubCell"/>
</dbReference>
<reference evidence="2" key="2">
    <citation type="submission" date="2020-09" db="EMBL/GenBank/DDBJ databases">
        <authorList>
            <person name="Sun Q."/>
            <person name="Kim S."/>
        </authorList>
    </citation>
    <scope>NUCLEOTIDE SEQUENCE</scope>
    <source>
        <strain evidence="2">KCTC 12988</strain>
    </source>
</reference>
<dbReference type="Proteomes" id="UP000644507">
    <property type="component" value="Unassembled WGS sequence"/>
</dbReference>
<dbReference type="Pfam" id="PF12679">
    <property type="entry name" value="ABC2_membrane_2"/>
    <property type="match status" value="1"/>
</dbReference>
<sequence length="282" mass="31858">MIFLTQLRGELTKLFARRRTYVGYGVFLVFELILLVTFQIDSIRSKQEEFMVQNGLAADEYFSSLTVTFMVMAFSLFLLGSIYFALVSGDIVAKEVEDGNMRMVLARPVSRFRILLLKFLSTCLYTITFVIFVGITGYAMAVIALGVDGGMMAFSPKMKLFAVYPDWGSGMLRLIIAALLIGISMCTISAIGFLFSCMKMKPATATIMALSVLFLDMVLQEFPIFKPYEANFITYKMSTWLFAFENNFPWAKLVDNFAFLIGLDLSLFAIACVIFQMRDFKT</sequence>
<evidence type="ECO:0000313" key="3">
    <source>
        <dbReference type="Proteomes" id="UP000644507"/>
    </source>
</evidence>
<feature type="transmembrane region" description="Helical" evidence="1">
    <location>
        <begin position="257"/>
        <end position="275"/>
    </location>
</feature>
<keyword evidence="1" id="KW-1133">Transmembrane helix</keyword>
<comment type="caution">
    <text evidence="2">The sequence shown here is derived from an EMBL/GenBank/DDBJ whole genome shotgun (WGS) entry which is preliminary data.</text>
</comment>
<gene>
    <name evidence="2" type="ORF">GCM10007100_05540</name>
</gene>
<dbReference type="PANTHER" id="PTHR37305:SF1">
    <property type="entry name" value="MEMBRANE PROTEIN"/>
    <property type="match status" value="1"/>
</dbReference>
<evidence type="ECO:0000256" key="1">
    <source>
        <dbReference type="SAM" id="Phobius"/>
    </source>
</evidence>
<dbReference type="EMBL" id="BMXI01000002">
    <property type="protein sequence ID" value="GHC43322.1"/>
    <property type="molecule type" value="Genomic_DNA"/>
</dbReference>
<keyword evidence="3" id="KW-1185">Reference proteome</keyword>
<feature type="transmembrane region" description="Helical" evidence="1">
    <location>
        <begin position="207"/>
        <end position="225"/>
    </location>
</feature>
<accession>A0A918WE88</accession>
<feature type="transmembrane region" description="Helical" evidence="1">
    <location>
        <begin position="21"/>
        <end position="40"/>
    </location>
</feature>
<protein>
    <submittedName>
        <fullName evidence="2">ABC transporter permease</fullName>
    </submittedName>
</protein>
<organism evidence="2 3">
    <name type="scientific">Roseibacillus persicicus</name>
    <dbReference type="NCBI Taxonomy" id="454148"/>
    <lineage>
        <taxon>Bacteria</taxon>
        <taxon>Pseudomonadati</taxon>
        <taxon>Verrucomicrobiota</taxon>
        <taxon>Verrucomicrobiia</taxon>
        <taxon>Verrucomicrobiales</taxon>
        <taxon>Verrucomicrobiaceae</taxon>
        <taxon>Roseibacillus</taxon>
    </lineage>
</organism>
<keyword evidence="1" id="KW-0472">Membrane</keyword>
<dbReference type="PANTHER" id="PTHR37305">
    <property type="entry name" value="INTEGRAL MEMBRANE PROTEIN-RELATED"/>
    <property type="match status" value="1"/>
</dbReference>